<feature type="transmembrane region" description="Helical" evidence="1">
    <location>
        <begin position="344"/>
        <end position="364"/>
    </location>
</feature>
<feature type="transmembrane region" description="Helical" evidence="1">
    <location>
        <begin position="267"/>
        <end position="300"/>
    </location>
</feature>
<proteinExistence type="predicted"/>
<feature type="transmembrane region" description="Helical" evidence="1">
    <location>
        <begin position="170"/>
        <end position="190"/>
    </location>
</feature>
<keyword evidence="4" id="KW-1185">Reference proteome</keyword>
<comment type="caution">
    <text evidence="3">The sequence shown here is derived from an EMBL/GenBank/DDBJ whole genome shotgun (WGS) entry which is preliminary data.</text>
</comment>
<protein>
    <submittedName>
        <fullName evidence="3">CPBP family intramembrane metalloprotease</fullName>
    </submittedName>
</protein>
<evidence type="ECO:0000256" key="1">
    <source>
        <dbReference type="SAM" id="Phobius"/>
    </source>
</evidence>
<evidence type="ECO:0000259" key="2">
    <source>
        <dbReference type="Pfam" id="PF02517"/>
    </source>
</evidence>
<gene>
    <name evidence="3" type="ORF">E5J99_11925</name>
</gene>
<keyword evidence="1" id="KW-1133">Transmembrane helix</keyword>
<dbReference type="EMBL" id="SRLD01000021">
    <property type="protein sequence ID" value="TGE15687.1"/>
    <property type="molecule type" value="Genomic_DNA"/>
</dbReference>
<dbReference type="GO" id="GO:0004175">
    <property type="term" value="F:endopeptidase activity"/>
    <property type="evidence" value="ECO:0007669"/>
    <property type="project" value="UniProtKB-ARBA"/>
</dbReference>
<name>A0A4Z0PJG7_9BACT</name>
<dbReference type="InterPro" id="IPR003675">
    <property type="entry name" value="Rce1/LyrA-like_dom"/>
</dbReference>
<dbReference type="GO" id="GO:0006508">
    <property type="term" value="P:proteolysis"/>
    <property type="evidence" value="ECO:0007669"/>
    <property type="project" value="UniProtKB-KW"/>
</dbReference>
<dbReference type="OrthoDB" id="1523022at2"/>
<dbReference type="Proteomes" id="UP000297739">
    <property type="component" value="Unassembled WGS sequence"/>
</dbReference>
<organism evidence="3 4">
    <name type="scientific">Hymenobacter elongatus</name>
    <dbReference type="NCBI Taxonomy" id="877208"/>
    <lineage>
        <taxon>Bacteria</taxon>
        <taxon>Pseudomonadati</taxon>
        <taxon>Bacteroidota</taxon>
        <taxon>Cytophagia</taxon>
        <taxon>Cytophagales</taxon>
        <taxon>Hymenobacteraceae</taxon>
        <taxon>Hymenobacter</taxon>
    </lineage>
</organism>
<keyword evidence="1" id="KW-0472">Membrane</keyword>
<feature type="transmembrane region" description="Helical" evidence="1">
    <location>
        <begin position="77"/>
        <end position="106"/>
    </location>
</feature>
<evidence type="ECO:0000313" key="4">
    <source>
        <dbReference type="Proteomes" id="UP000297739"/>
    </source>
</evidence>
<feature type="transmembrane region" description="Helical" evidence="1">
    <location>
        <begin position="232"/>
        <end position="255"/>
    </location>
</feature>
<dbReference type="PANTHER" id="PTHR43592">
    <property type="entry name" value="CAAX AMINO TERMINAL PROTEASE"/>
    <property type="match status" value="1"/>
</dbReference>
<accession>A0A4Z0PJG7</accession>
<dbReference type="PANTHER" id="PTHR43592:SF15">
    <property type="entry name" value="CAAX AMINO TERMINAL PROTEASE FAMILY PROTEIN"/>
    <property type="match status" value="1"/>
</dbReference>
<dbReference type="AlphaFoldDB" id="A0A4Z0PJG7"/>
<reference evidence="3 4" key="1">
    <citation type="submission" date="2019-04" db="EMBL/GenBank/DDBJ databases">
        <authorList>
            <person name="Feng G."/>
            <person name="Zhang J."/>
            <person name="Zhu H."/>
        </authorList>
    </citation>
    <scope>NUCLEOTIDE SEQUENCE [LARGE SCALE GENOMIC DNA]</scope>
    <source>
        <strain evidence="3 4">JCM 17223</strain>
    </source>
</reference>
<keyword evidence="3" id="KW-0482">Metalloprotease</keyword>
<feature type="domain" description="CAAX prenyl protease 2/Lysostaphin resistance protein A-like" evidence="2">
    <location>
        <begin position="232"/>
        <end position="318"/>
    </location>
</feature>
<evidence type="ECO:0000313" key="3">
    <source>
        <dbReference type="EMBL" id="TGE15687.1"/>
    </source>
</evidence>
<feature type="transmembrane region" description="Helical" evidence="1">
    <location>
        <begin position="126"/>
        <end position="149"/>
    </location>
</feature>
<keyword evidence="3" id="KW-0378">Hydrolase</keyword>
<dbReference type="GO" id="GO:0008237">
    <property type="term" value="F:metallopeptidase activity"/>
    <property type="evidence" value="ECO:0007669"/>
    <property type="project" value="UniProtKB-KW"/>
</dbReference>
<sequence length="412" mass="45215">MSRMYTTGKAITGICANLRQIAVPCTQVVGLGPLSLVSCFLRGQQPDQQMWVSKHQAPPTKHQVPMKGFVSSRLHPFWNLLLLLGIALATFCIAGFFATVFSNLFFGIGLRELGNVTQNPQGYPNGWGVLMLTQGLTLFIMLAGAALALASLTGHSWREYFTPRGPVSAVWLLAAAAVVVLSLPLMSTLIEWNANVHLPDALSGFEQWARAKEEELKGVTAFLTRLNSPLRLAVALVVIGVVPAVSEELFFRSVIQRNLVNWFSRHVGIVLAAAIFSAIHMQFLGFVPRFVLGLVLGYLYEWSGNILVPMMAHFTQNATQLLLLYVQQQEWNTSNFNPDSTESMPWYLVLLSVLFTGGILYFLYQRSQNREPAEMHTLSSGGVAVATPETVPTEARTLGSAGLRADALPPRA</sequence>
<keyword evidence="1" id="KW-0812">Transmembrane</keyword>
<dbReference type="Pfam" id="PF02517">
    <property type="entry name" value="Rce1-like"/>
    <property type="match status" value="1"/>
</dbReference>
<keyword evidence="3" id="KW-0645">Protease</keyword>
<dbReference type="GO" id="GO:0080120">
    <property type="term" value="P:CAAX-box protein maturation"/>
    <property type="evidence" value="ECO:0007669"/>
    <property type="project" value="UniProtKB-ARBA"/>
</dbReference>